<dbReference type="PANTHER" id="PTHR42749">
    <property type="entry name" value="CELL SHAPE-DETERMINING PROTEIN MREB"/>
    <property type="match status" value="1"/>
</dbReference>
<protein>
    <recommendedName>
        <fullName evidence="3">Hsp70 protein</fullName>
    </recommendedName>
</protein>
<name>F9G6K3_FUSOF</name>
<feature type="region of interest" description="Disordered" evidence="1">
    <location>
        <begin position="128"/>
        <end position="159"/>
    </location>
</feature>
<dbReference type="SUPFAM" id="SSF53067">
    <property type="entry name" value="Actin-like ATPase domain"/>
    <property type="match status" value="1"/>
</dbReference>
<accession>F9G6K3</accession>
<evidence type="ECO:0008006" key="3">
    <source>
        <dbReference type="Google" id="ProtNLM"/>
    </source>
</evidence>
<dbReference type="PANTHER" id="PTHR42749:SF8">
    <property type="entry name" value="HSP70 FAMILY PROTEIN (AFU_ORTHOLOGUE AFUA_3G13740)"/>
    <property type="match status" value="1"/>
</dbReference>
<evidence type="ECO:0000256" key="1">
    <source>
        <dbReference type="SAM" id="MobiDB-lite"/>
    </source>
</evidence>
<comment type="caution">
    <text evidence="2">The sequence shown here is derived from an EMBL/GenBank/DDBJ whole genome shotgun (WGS) entry which is preliminary data.</text>
</comment>
<evidence type="ECO:0000313" key="2">
    <source>
        <dbReference type="EMBL" id="EGU75188.1"/>
    </source>
</evidence>
<organism evidence="2">
    <name type="scientific">Fusarium oxysporum (strain Fo5176)</name>
    <name type="common">Fusarium vascular wilt</name>
    <dbReference type="NCBI Taxonomy" id="660025"/>
    <lineage>
        <taxon>Eukaryota</taxon>
        <taxon>Fungi</taxon>
        <taxon>Dikarya</taxon>
        <taxon>Ascomycota</taxon>
        <taxon>Pezizomycotina</taxon>
        <taxon>Sordariomycetes</taxon>
        <taxon>Hypocreomycetidae</taxon>
        <taxon>Hypocreales</taxon>
        <taxon>Nectriaceae</taxon>
        <taxon>Fusarium</taxon>
        <taxon>Fusarium oxysporum species complex</taxon>
    </lineage>
</organism>
<dbReference type="OrthoDB" id="2963168at2759"/>
<sequence>MSLSRASTMTLGQDNVPNHHLQHEEEDAMSNHINVDLLDQIGSEPSEKRLIIAVDFGTTYSSVSYVEIPEGCPSDSVDARSICSITSYPDSLDFNANDNMLMEVPSEVIYPLNRHFREQDSLIRSQEGLETASNDSEEQETHHDAPNNGVQDMDIYDDDGDTTMNVDVADQFHWGYRVHELWALPATHSDPSNLPLSRFKLLLDNSPMTERVRQDLNPTLNMLKSRKVVHGPLHVIADYLTYLLDHTQSQLRQLGYEDSCPKEMVLCVPAIWTQQACRDMQKCLAVAMKRANFKGVDVQNNSIENLFIVSEPEAAAAHMLANSTQIRSGGLHGSSYLNEDLKAYLLRLLAEETYLEQGSETINGIVERVMIEQFEPKIKRNFDCYQRSTTKQLAISGLRDNPDKGFRRGIVEMSTTIIKGIFMKHLHSIFEIVKRQLDEALSNGCEVENVVLIGGFGFSISLVKFLEKSLAEYSRQNNCHVKLLKPKDRLGPEAGAQEVGEIVVDFSDLLNRGLTPVEPIVYEDGRTIGKRHYRINFTMIIQVVDRDLRCYAIYNQETRKKCRINIASGFRPGVK</sequence>
<dbReference type="CDD" id="cd10170">
    <property type="entry name" value="ASKHA_NBD_HSP70"/>
    <property type="match status" value="1"/>
</dbReference>
<proteinExistence type="predicted"/>
<dbReference type="AlphaFoldDB" id="F9G6K3"/>
<dbReference type="STRING" id="660025.F9G6K3"/>
<dbReference type="EMBL" id="AFQF01003536">
    <property type="protein sequence ID" value="EGU75188.1"/>
    <property type="molecule type" value="Genomic_DNA"/>
</dbReference>
<dbReference type="InterPro" id="IPR043129">
    <property type="entry name" value="ATPase_NBD"/>
</dbReference>
<gene>
    <name evidence="2" type="ORF">FOXB_14285</name>
</gene>
<dbReference type="Gene3D" id="3.30.420.40">
    <property type="match status" value="1"/>
</dbReference>
<reference evidence="2" key="1">
    <citation type="journal article" date="2012" name="Mol. Plant Microbe Interact.">
        <title>A highly conserved effector in Fusarium oxysporum is required for full virulence on Arabidopsis.</title>
        <authorList>
            <person name="Thatcher L.F."/>
            <person name="Gardiner D.M."/>
            <person name="Kazan K."/>
            <person name="Manners J."/>
        </authorList>
    </citation>
    <scope>NUCLEOTIDE SEQUENCE [LARGE SCALE GENOMIC DNA]</scope>
    <source>
        <strain evidence="2">Fo5176</strain>
    </source>
</reference>